<dbReference type="InterPro" id="IPR029071">
    <property type="entry name" value="Ubiquitin-like_domsf"/>
</dbReference>
<sequence>MPSRPHVSSPQPTTNNVVGTAFDARAHNIDCFCFTAISSDKQTILHLQAAPTDTVQFVRLAISFFAGIPLDGVHLNHHGKQLVEVDETLESCDIKVDSVVEFEVPRGPLPRSVPTVSGEWVPFIRGSPQTTSPNQSEVSILAPKEARKGSSLSHVLQASLPPKDDTRVGEGDLPLPEVWPTQVERAQSALDFGFRL</sequence>
<protein>
    <recommendedName>
        <fullName evidence="1">Ubiquitin-like domain-containing protein</fullName>
    </recommendedName>
</protein>
<evidence type="ECO:0000313" key="3">
    <source>
        <dbReference type="Proteomes" id="UP000027265"/>
    </source>
</evidence>
<dbReference type="SUPFAM" id="SSF54236">
    <property type="entry name" value="Ubiquitin-like"/>
    <property type="match status" value="1"/>
</dbReference>
<proteinExistence type="predicted"/>
<name>A0A067PR78_9AGAM</name>
<dbReference type="Proteomes" id="UP000027265">
    <property type="component" value="Unassembled WGS sequence"/>
</dbReference>
<keyword evidence="3" id="KW-1185">Reference proteome</keyword>
<gene>
    <name evidence="2" type="ORF">JAAARDRAFT_194424</name>
</gene>
<dbReference type="AlphaFoldDB" id="A0A067PR78"/>
<feature type="domain" description="Ubiquitin-like" evidence="1">
    <location>
        <begin position="38"/>
        <end position="101"/>
    </location>
</feature>
<dbReference type="Gene3D" id="3.10.20.90">
    <property type="entry name" value="Phosphatidylinositol 3-kinase Catalytic Subunit, Chain A, domain 1"/>
    <property type="match status" value="1"/>
</dbReference>
<evidence type="ECO:0000259" key="1">
    <source>
        <dbReference type="Pfam" id="PF00240"/>
    </source>
</evidence>
<organism evidence="2 3">
    <name type="scientific">Jaapia argillacea MUCL 33604</name>
    <dbReference type="NCBI Taxonomy" id="933084"/>
    <lineage>
        <taxon>Eukaryota</taxon>
        <taxon>Fungi</taxon>
        <taxon>Dikarya</taxon>
        <taxon>Basidiomycota</taxon>
        <taxon>Agaricomycotina</taxon>
        <taxon>Agaricomycetes</taxon>
        <taxon>Agaricomycetidae</taxon>
        <taxon>Jaapiales</taxon>
        <taxon>Jaapiaceae</taxon>
        <taxon>Jaapia</taxon>
    </lineage>
</organism>
<dbReference type="InterPro" id="IPR000626">
    <property type="entry name" value="Ubiquitin-like_dom"/>
</dbReference>
<dbReference type="Pfam" id="PF00240">
    <property type="entry name" value="ubiquitin"/>
    <property type="match status" value="1"/>
</dbReference>
<evidence type="ECO:0000313" key="2">
    <source>
        <dbReference type="EMBL" id="KDQ57269.1"/>
    </source>
</evidence>
<dbReference type="InParanoid" id="A0A067PR78"/>
<dbReference type="EMBL" id="KL197720">
    <property type="protein sequence ID" value="KDQ57269.1"/>
    <property type="molecule type" value="Genomic_DNA"/>
</dbReference>
<accession>A0A067PR78</accession>
<reference evidence="3" key="1">
    <citation type="journal article" date="2014" name="Proc. Natl. Acad. Sci. U.S.A.">
        <title>Extensive sampling of basidiomycete genomes demonstrates inadequacy of the white-rot/brown-rot paradigm for wood decay fungi.</title>
        <authorList>
            <person name="Riley R."/>
            <person name="Salamov A.A."/>
            <person name="Brown D.W."/>
            <person name="Nagy L.G."/>
            <person name="Floudas D."/>
            <person name="Held B.W."/>
            <person name="Levasseur A."/>
            <person name="Lombard V."/>
            <person name="Morin E."/>
            <person name="Otillar R."/>
            <person name="Lindquist E.A."/>
            <person name="Sun H."/>
            <person name="LaButti K.M."/>
            <person name="Schmutz J."/>
            <person name="Jabbour D."/>
            <person name="Luo H."/>
            <person name="Baker S.E."/>
            <person name="Pisabarro A.G."/>
            <person name="Walton J.D."/>
            <person name="Blanchette R.A."/>
            <person name="Henrissat B."/>
            <person name="Martin F."/>
            <person name="Cullen D."/>
            <person name="Hibbett D.S."/>
            <person name="Grigoriev I.V."/>
        </authorList>
    </citation>
    <scope>NUCLEOTIDE SEQUENCE [LARGE SCALE GENOMIC DNA]</scope>
    <source>
        <strain evidence="3">MUCL 33604</strain>
    </source>
</reference>
<dbReference type="HOGENOM" id="CLU_1390422_0_0_1"/>